<feature type="transmembrane region" description="Helical" evidence="2">
    <location>
        <begin position="165"/>
        <end position="190"/>
    </location>
</feature>
<gene>
    <name evidence="3" type="ORF">FHX74_002037</name>
</gene>
<feature type="transmembrane region" description="Helical" evidence="2">
    <location>
        <begin position="210"/>
        <end position="232"/>
    </location>
</feature>
<accession>A0A7W3ISK4</accession>
<dbReference type="EMBL" id="JACGWT010000003">
    <property type="protein sequence ID" value="MBA8794418.1"/>
    <property type="molecule type" value="Genomic_DNA"/>
</dbReference>
<keyword evidence="2" id="KW-0472">Membrane</keyword>
<dbReference type="RefSeq" id="WP_182559999.1">
    <property type="nucleotide sequence ID" value="NZ_JACGWT010000003.1"/>
</dbReference>
<feature type="region of interest" description="Disordered" evidence="1">
    <location>
        <begin position="40"/>
        <end position="98"/>
    </location>
</feature>
<dbReference type="PANTHER" id="PTHR37305:SF1">
    <property type="entry name" value="MEMBRANE PROTEIN"/>
    <property type="match status" value="1"/>
</dbReference>
<comment type="caution">
    <text evidence="3">The sequence shown here is derived from an EMBL/GenBank/DDBJ whole genome shotgun (WGS) entry which is preliminary data.</text>
</comment>
<protein>
    <submittedName>
        <fullName evidence="3">ABC-2 type transport system permease protein</fullName>
    </submittedName>
</protein>
<dbReference type="Pfam" id="PF12679">
    <property type="entry name" value="ABC2_membrane_2"/>
    <property type="match status" value="1"/>
</dbReference>
<name>A0A7W3ISK4_9ACTN</name>
<dbReference type="GO" id="GO:0140359">
    <property type="term" value="F:ABC-type transporter activity"/>
    <property type="evidence" value="ECO:0007669"/>
    <property type="project" value="InterPro"/>
</dbReference>
<evidence type="ECO:0000313" key="4">
    <source>
        <dbReference type="Proteomes" id="UP000523079"/>
    </source>
</evidence>
<keyword evidence="4" id="KW-1185">Reference proteome</keyword>
<dbReference type="GO" id="GO:0005886">
    <property type="term" value="C:plasma membrane"/>
    <property type="evidence" value="ECO:0007669"/>
    <property type="project" value="UniProtKB-SubCell"/>
</dbReference>
<keyword evidence="2" id="KW-0812">Transmembrane</keyword>
<feature type="compositionally biased region" description="Basic and acidic residues" evidence="1">
    <location>
        <begin position="53"/>
        <end position="63"/>
    </location>
</feature>
<feature type="transmembrane region" description="Helical" evidence="2">
    <location>
        <begin position="239"/>
        <end position="259"/>
    </location>
</feature>
<keyword evidence="2" id="KW-1133">Transmembrane helix</keyword>
<sequence length="334" mass="34682">MIRLVGAELDRLRARRSFWVFALAALLIVVAFQTATNSTLRPPTAEQVASQREAYEQTHREWEQQCGPGSPGAAETTPAGDASAEPSSGPDDPDDYCANVPEPQLSDFAYGQQSFADAARSSVQISTLLGALLAFLIGASSIGAEYASGAIGNWLTYVPRRGRVFAAKALAVALATAVVSAVLSAAAVAGPALLARGYDLPLTGLGDVSALAGRSVGLIAMAGLLGFCAALLTKHTVAAVGIALGYAIATSVSSGVLAFSKHAEKVVPWTPQANFQAVLEHDYSYQVIDGTGFGEGSESRTAVLTFEHGLVYSLVLLAAVLAVSLLVFRRRDVG</sequence>
<feature type="transmembrane region" description="Helical" evidence="2">
    <location>
        <begin position="123"/>
        <end position="144"/>
    </location>
</feature>
<evidence type="ECO:0000256" key="2">
    <source>
        <dbReference type="SAM" id="Phobius"/>
    </source>
</evidence>
<dbReference type="PANTHER" id="PTHR37305">
    <property type="entry name" value="INTEGRAL MEMBRANE PROTEIN-RELATED"/>
    <property type="match status" value="1"/>
</dbReference>
<evidence type="ECO:0000313" key="3">
    <source>
        <dbReference type="EMBL" id="MBA8794418.1"/>
    </source>
</evidence>
<dbReference type="AlphaFoldDB" id="A0A7W3ISK4"/>
<organism evidence="3 4">
    <name type="scientific">Microlunatus kandeliicorticis</name>
    <dbReference type="NCBI Taxonomy" id="1759536"/>
    <lineage>
        <taxon>Bacteria</taxon>
        <taxon>Bacillati</taxon>
        <taxon>Actinomycetota</taxon>
        <taxon>Actinomycetes</taxon>
        <taxon>Propionibacteriales</taxon>
        <taxon>Propionibacteriaceae</taxon>
        <taxon>Microlunatus</taxon>
    </lineage>
</organism>
<proteinExistence type="predicted"/>
<dbReference type="Proteomes" id="UP000523079">
    <property type="component" value="Unassembled WGS sequence"/>
</dbReference>
<feature type="transmembrane region" description="Helical" evidence="2">
    <location>
        <begin position="18"/>
        <end position="35"/>
    </location>
</feature>
<reference evidence="3 4" key="1">
    <citation type="submission" date="2020-07" db="EMBL/GenBank/DDBJ databases">
        <title>Sequencing the genomes of 1000 actinobacteria strains.</title>
        <authorList>
            <person name="Klenk H.-P."/>
        </authorList>
    </citation>
    <scope>NUCLEOTIDE SEQUENCE [LARGE SCALE GENOMIC DNA]</scope>
    <source>
        <strain evidence="3 4">DSM 100723</strain>
    </source>
</reference>
<feature type="transmembrane region" description="Helical" evidence="2">
    <location>
        <begin position="309"/>
        <end position="328"/>
    </location>
</feature>
<evidence type="ECO:0000256" key="1">
    <source>
        <dbReference type="SAM" id="MobiDB-lite"/>
    </source>
</evidence>